<organism evidence="1 2">
    <name type="scientific">Dethiosulfatarculus sandiegensis</name>
    <dbReference type="NCBI Taxonomy" id="1429043"/>
    <lineage>
        <taxon>Bacteria</taxon>
        <taxon>Pseudomonadati</taxon>
        <taxon>Thermodesulfobacteriota</taxon>
        <taxon>Desulfarculia</taxon>
        <taxon>Desulfarculales</taxon>
        <taxon>Desulfarculaceae</taxon>
        <taxon>Dethiosulfatarculus</taxon>
    </lineage>
</organism>
<proteinExistence type="predicted"/>
<protein>
    <submittedName>
        <fullName evidence="1">Uncharacterized protein</fullName>
    </submittedName>
</protein>
<keyword evidence="2" id="KW-1185">Reference proteome</keyword>
<accession>A0A0D2GE81</accession>
<dbReference type="InParanoid" id="A0A0D2GE81"/>
<dbReference type="STRING" id="1429043.X474_15225"/>
<comment type="caution">
    <text evidence="1">The sequence shown here is derived from an EMBL/GenBank/DDBJ whole genome shotgun (WGS) entry which is preliminary data.</text>
</comment>
<sequence>MGTPETTPKIGDFGVPGGAWPLRRLMKQVSRFLENFFERGLFRRLGRLFLNTWMDRCVPVAGKYCQGRPKS</sequence>
<dbReference type="EMBL" id="AZAC01000017">
    <property type="protein sequence ID" value="KIX13307.1"/>
    <property type="molecule type" value="Genomic_DNA"/>
</dbReference>
<dbReference type="Proteomes" id="UP000032233">
    <property type="component" value="Unassembled WGS sequence"/>
</dbReference>
<evidence type="ECO:0000313" key="1">
    <source>
        <dbReference type="EMBL" id="KIX13307.1"/>
    </source>
</evidence>
<gene>
    <name evidence="1" type="ORF">X474_15225</name>
</gene>
<reference evidence="1 2" key="1">
    <citation type="submission" date="2013-11" db="EMBL/GenBank/DDBJ databases">
        <title>Metagenomic analysis of a methanogenic consortium involved in long chain n-alkane degradation.</title>
        <authorList>
            <person name="Davidova I.A."/>
            <person name="Callaghan A.V."/>
            <person name="Wawrik B."/>
            <person name="Pruitt S."/>
            <person name="Marks C."/>
            <person name="Duncan K.E."/>
            <person name="Suflita J.M."/>
        </authorList>
    </citation>
    <scope>NUCLEOTIDE SEQUENCE [LARGE SCALE GENOMIC DNA]</scope>
    <source>
        <strain evidence="1 2">SPR</strain>
    </source>
</reference>
<dbReference type="AlphaFoldDB" id="A0A0D2GE81"/>
<evidence type="ECO:0000313" key="2">
    <source>
        <dbReference type="Proteomes" id="UP000032233"/>
    </source>
</evidence>
<name>A0A0D2GE81_9BACT</name>